<evidence type="ECO:0000313" key="12">
    <source>
        <dbReference type="EnsemblMetazoa" id="PHUM535080-PA"/>
    </source>
</evidence>
<feature type="transmembrane region" description="Helical" evidence="9">
    <location>
        <begin position="251"/>
        <end position="277"/>
    </location>
</feature>
<keyword evidence="4 9" id="KW-0812">Transmembrane</keyword>
<dbReference type="RefSeq" id="XP_002431543.1">
    <property type="nucleotide sequence ID" value="XM_002431498.1"/>
</dbReference>
<evidence type="ECO:0000313" key="11">
    <source>
        <dbReference type="EMBL" id="EEB18805.1"/>
    </source>
</evidence>
<sequence>MKTNMDVFYNSDDEKIGTQKSDYVLSEQILDSSIFIKLTSIILIRAGLFLSHVSSVPSSNIQTLIFQNIIDLSVNTVVYGIIGYLFAYGDDYGGFIGLDSFLSDKSDKNNFAEGWIIIVAVSGLLIVAIGDRISFFASFILNLLISGAVFPILIHWILSSSGWMRGFVFNKVKVSYKDYSYGCLIHMSGGFLSCLSMLVMNKRIMRFKDMDICSIPDNGPSLTLFGNFLMLVGFFGISIPTENYLLGHLEYNFYGIVLTNMLLSAFGSMATALLLTFTCPCEPLHKWTGMRSMQASMAGVAVIASGADVYYPMAALLIGLCNGGIYFFVSFMINNSPIEDYSNVIACHLVSGFIGTLLPPVFGIREGFSSNIYFNFFHFIWQLICNFIIMSFIFIVFLPIMALLDYGSILRSWDEDINHRRAMFASKRMKNDPSLPQTSNHRTSIQNTTTTTTNAPKSSQNKTHTKERSKNKDVTIQQENVDVLFDKSVISNATDKELKRSANVVVCDDDDVDDDLIPCSSNLKDGNASEIENYEQKDEELAINYVVNSKPVTFFEEIDLNSRENSQVVLKNCGDTFENEKFFDIRLVKSIKNISDSKLFQKFKGNWSAPKKRTSWNKERNVKFGSMSNVWIPGVNDITFETQV</sequence>
<reference evidence="11" key="1">
    <citation type="submission" date="2007-04" db="EMBL/GenBank/DDBJ databases">
        <title>Annotation of Pediculus humanus corporis strain USDA.</title>
        <authorList>
            <person name="Kirkness E."/>
            <person name="Hannick L."/>
            <person name="Hass B."/>
            <person name="Bruggner R."/>
            <person name="Lawson D."/>
            <person name="Bidwell S."/>
            <person name="Joardar V."/>
            <person name="Caler E."/>
            <person name="Walenz B."/>
            <person name="Inman J."/>
            <person name="Schobel S."/>
            <person name="Galinsky K."/>
            <person name="Amedeo P."/>
            <person name="Strausberg R."/>
        </authorList>
    </citation>
    <scope>NUCLEOTIDE SEQUENCE</scope>
    <source>
        <strain evidence="11">USDA</strain>
    </source>
</reference>
<dbReference type="GeneID" id="8235288"/>
<evidence type="ECO:0000256" key="9">
    <source>
        <dbReference type="SAM" id="Phobius"/>
    </source>
</evidence>
<dbReference type="PANTHER" id="PTHR11730:SF6">
    <property type="entry name" value="AMMONIUM TRANSPORTER"/>
    <property type="match status" value="1"/>
</dbReference>
<dbReference type="VEuPathDB" id="VectorBase:PHUM535080"/>
<feature type="transmembrane region" description="Helical" evidence="9">
    <location>
        <begin position="65"/>
        <end position="89"/>
    </location>
</feature>
<keyword evidence="5 9" id="KW-1133">Transmembrane helix</keyword>
<feature type="region of interest" description="Disordered" evidence="8">
    <location>
        <begin position="428"/>
        <end position="473"/>
    </location>
</feature>
<dbReference type="GO" id="GO:0097272">
    <property type="term" value="P:ammonium homeostasis"/>
    <property type="evidence" value="ECO:0007669"/>
    <property type="project" value="TreeGrafter"/>
</dbReference>
<comment type="similarity">
    <text evidence="2">Belongs to the ammonia transporter channel (TC 1.A.11.2) family.</text>
</comment>
<feature type="compositionally biased region" description="Polar residues" evidence="8">
    <location>
        <begin position="434"/>
        <end position="447"/>
    </location>
</feature>
<feature type="transmembrane region" description="Helical" evidence="9">
    <location>
        <begin position="345"/>
        <end position="364"/>
    </location>
</feature>
<feature type="domain" description="Ammonium transporter AmtB-like" evidence="10">
    <location>
        <begin position="35"/>
        <end position="417"/>
    </location>
</feature>
<dbReference type="eggNOG" id="KOG0682">
    <property type="taxonomic scope" value="Eukaryota"/>
</dbReference>
<keyword evidence="3" id="KW-0813">Transport</keyword>
<gene>
    <name evidence="12" type="primary">8235288</name>
    <name evidence="11" type="ORF">Phum_PHUM535080</name>
</gene>
<proteinExistence type="inferred from homology"/>
<name>E0VZJ9_PEDHC</name>
<dbReference type="InterPro" id="IPR024041">
    <property type="entry name" value="NH4_transpt_AmtB-like_dom"/>
</dbReference>
<dbReference type="Gene3D" id="1.10.3430.10">
    <property type="entry name" value="Ammonium transporter AmtB like domains"/>
    <property type="match status" value="1"/>
</dbReference>
<dbReference type="PANTHER" id="PTHR11730">
    <property type="entry name" value="AMMONIUM TRANSPORTER"/>
    <property type="match status" value="1"/>
</dbReference>
<dbReference type="AlphaFoldDB" id="E0VZJ9"/>
<evidence type="ECO:0000256" key="8">
    <source>
        <dbReference type="SAM" id="MobiDB-lite"/>
    </source>
</evidence>
<dbReference type="STRING" id="121224.E0VZJ9"/>
<dbReference type="InParanoid" id="E0VZJ9"/>
<keyword evidence="7" id="KW-0924">Ammonia transport</keyword>
<evidence type="ECO:0000256" key="7">
    <source>
        <dbReference type="ARBA" id="ARBA00023177"/>
    </source>
</evidence>
<feature type="transmembrane region" description="Helical" evidence="9">
    <location>
        <begin position="179"/>
        <end position="200"/>
    </location>
</feature>
<reference evidence="11" key="2">
    <citation type="submission" date="2007-04" db="EMBL/GenBank/DDBJ databases">
        <title>The genome of the human body louse.</title>
        <authorList>
            <consortium name="The Human Body Louse Genome Consortium"/>
            <person name="Kirkness E."/>
            <person name="Walenz B."/>
            <person name="Hass B."/>
            <person name="Bruggner R."/>
            <person name="Strausberg R."/>
        </authorList>
    </citation>
    <scope>NUCLEOTIDE SEQUENCE</scope>
    <source>
        <strain evidence="11">USDA</strain>
    </source>
</reference>
<accession>E0VZJ9</accession>
<evidence type="ECO:0000259" key="10">
    <source>
        <dbReference type="Pfam" id="PF00909"/>
    </source>
</evidence>
<dbReference type="CTD" id="8235288"/>
<dbReference type="KEGG" id="phu:Phum_PHUM535080"/>
<evidence type="ECO:0000256" key="6">
    <source>
        <dbReference type="ARBA" id="ARBA00023136"/>
    </source>
</evidence>
<evidence type="ECO:0000256" key="2">
    <source>
        <dbReference type="ARBA" id="ARBA00005887"/>
    </source>
</evidence>
<protein>
    <submittedName>
        <fullName evidence="11 12">Ammonium transporter, putative</fullName>
    </submittedName>
</protein>
<dbReference type="HOGENOM" id="CLU_425349_0_0_1"/>
<dbReference type="SUPFAM" id="SSF111352">
    <property type="entry name" value="Ammonium transporter"/>
    <property type="match status" value="1"/>
</dbReference>
<feature type="transmembrane region" description="Helical" evidence="9">
    <location>
        <begin position="313"/>
        <end position="333"/>
    </location>
</feature>
<feature type="transmembrane region" description="Helical" evidence="9">
    <location>
        <begin position="136"/>
        <end position="159"/>
    </location>
</feature>
<dbReference type="Pfam" id="PF00909">
    <property type="entry name" value="Ammonium_transp"/>
    <property type="match status" value="1"/>
</dbReference>
<dbReference type="EnsemblMetazoa" id="PHUM535080-RA">
    <property type="protein sequence ID" value="PHUM535080-PA"/>
    <property type="gene ID" value="PHUM535080"/>
</dbReference>
<evidence type="ECO:0000313" key="13">
    <source>
        <dbReference type="Proteomes" id="UP000009046"/>
    </source>
</evidence>
<dbReference type="GO" id="GO:0005886">
    <property type="term" value="C:plasma membrane"/>
    <property type="evidence" value="ECO:0007669"/>
    <property type="project" value="TreeGrafter"/>
</dbReference>
<feature type="transmembrane region" description="Helical" evidence="9">
    <location>
        <begin position="109"/>
        <end position="129"/>
    </location>
</feature>
<dbReference type="OrthoDB" id="534912at2759"/>
<comment type="subcellular location">
    <subcellularLocation>
        <location evidence="1">Membrane</location>
        <topology evidence="1">Multi-pass membrane protein</topology>
    </subcellularLocation>
</comment>
<reference evidence="12" key="3">
    <citation type="submission" date="2021-02" db="UniProtKB">
        <authorList>
            <consortium name="EnsemblMetazoa"/>
        </authorList>
    </citation>
    <scope>IDENTIFICATION</scope>
    <source>
        <strain evidence="12">USDA</strain>
    </source>
</reference>
<dbReference type="GO" id="GO:0008519">
    <property type="term" value="F:ammonium channel activity"/>
    <property type="evidence" value="ECO:0007669"/>
    <property type="project" value="InterPro"/>
</dbReference>
<evidence type="ECO:0000256" key="4">
    <source>
        <dbReference type="ARBA" id="ARBA00022692"/>
    </source>
</evidence>
<dbReference type="Proteomes" id="UP000009046">
    <property type="component" value="Unassembled WGS sequence"/>
</dbReference>
<feature type="transmembrane region" description="Helical" evidence="9">
    <location>
        <begin position="221"/>
        <end position="239"/>
    </location>
</feature>
<keyword evidence="13" id="KW-1185">Reference proteome</keyword>
<evidence type="ECO:0000256" key="3">
    <source>
        <dbReference type="ARBA" id="ARBA00022448"/>
    </source>
</evidence>
<feature type="transmembrane region" description="Helical" evidence="9">
    <location>
        <begin position="376"/>
        <end position="404"/>
    </location>
</feature>
<organism>
    <name type="scientific">Pediculus humanus subsp. corporis</name>
    <name type="common">Body louse</name>
    <dbReference type="NCBI Taxonomy" id="121224"/>
    <lineage>
        <taxon>Eukaryota</taxon>
        <taxon>Metazoa</taxon>
        <taxon>Ecdysozoa</taxon>
        <taxon>Arthropoda</taxon>
        <taxon>Hexapoda</taxon>
        <taxon>Insecta</taxon>
        <taxon>Pterygota</taxon>
        <taxon>Neoptera</taxon>
        <taxon>Paraneoptera</taxon>
        <taxon>Psocodea</taxon>
        <taxon>Troctomorpha</taxon>
        <taxon>Phthiraptera</taxon>
        <taxon>Anoplura</taxon>
        <taxon>Pediculidae</taxon>
        <taxon>Pediculus</taxon>
    </lineage>
</organism>
<dbReference type="EMBL" id="AAZO01006493">
    <property type="status" value="NOT_ANNOTATED_CDS"/>
    <property type="molecule type" value="Genomic_DNA"/>
</dbReference>
<dbReference type="InterPro" id="IPR029020">
    <property type="entry name" value="Ammonium/urea_transptr"/>
</dbReference>
<evidence type="ECO:0000256" key="1">
    <source>
        <dbReference type="ARBA" id="ARBA00004141"/>
    </source>
</evidence>
<dbReference type="EMBL" id="DS235853">
    <property type="protein sequence ID" value="EEB18805.1"/>
    <property type="molecule type" value="Genomic_DNA"/>
</dbReference>
<evidence type="ECO:0000256" key="5">
    <source>
        <dbReference type="ARBA" id="ARBA00022989"/>
    </source>
</evidence>
<keyword evidence="6 9" id="KW-0472">Membrane</keyword>
<feature type="compositionally biased region" description="Basic and acidic residues" evidence="8">
    <location>
        <begin position="464"/>
        <end position="473"/>
    </location>
</feature>